<name>A0AAV4QVP7_CAEEX</name>
<gene>
    <name evidence="1" type="ORF">CEXT_813211</name>
</gene>
<proteinExistence type="predicted"/>
<evidence type="ECO:0000313" key="2">
    <source>
        <dbReference type="Proteomes" id="UP001054945"/>
    </source>
</evidence>
<accession>A0AAV4QVP7</accession>
<reference evidence="1 2" key="1">
    <citation type="submission" date="2021-06" db="EMBL/GenBank/DDBJ databases">
        <title>Caerostris extrusa draft genome.</title>
        <authorList>
            <person name="Kono N."/>
            <person name="Arakawa K."/>
        </authorList>
    </citation>
    <scope>NUCLEOTIDE SEQUENCE [LARGE SCALE GENOMIC DNA]</scope>
</reference>
<sequence length="99" mass="11369">MKRKALLVNGRGQTPLNIRSNALENFHEFLPLSCKYVASYSLSFFDYAVNGDERVCCFLNDFGVSSDREKEILESFRIFDDATRHELNMSCFKKSSSLV</sequence>
<keyword evidence="2" id="KW-1185">Reference proteome</keyword>
<evidence type="ECO:0000313" key="1">
    <source>
        <dbReference type="EMBL" id="GIY12396.1"/>
    </source>
</evidence>
<dbReference type="EMBL" id="BPLR01006783">
    <property type="protein sequence ID" value="GIY12396.1"/>
    <property type="molecule type" value="Genomic_DNA"/>
</dbReference>
<protein>
    <submittedName>
        <fullName evidence="1">Uncharacterized protein</fullName>
    </submittedName>
</protein>
<dbReference type="AlphaFoldDB" id="A0AAV4QVP7"/>
<organism evidence="1 2">
    <name type="scientific">Caerostris extrusa</name>
    <name type="common">Bark spider</name>
    <name type="synonym">Caerostris bankana</name>
    <dbReference type="NCBI Taxonomy" id="172846"/>
    <lineage>
        <taxon>Eukaryota</taxon>
        <taxon>Metazoa</taxon>
        <taxon>Ecdysozoa</taxon>
        <taxon>Arthropoda</taxon>
        <taxon>Chelicerata</taxon>
        <taxon>Arachnida</taxon>
        <taxon>Araneae</taxon>
        <taxon>Araneomorphae</taxon>
        <taxon>Entelegynae</taxon>
        <taxon>Araneoidea</taxon>
        <taxon>Araneidae</taxon>
        <taxon>Caerostris</taxon>
    </lineage>
</organism>
<dbReference type="Proteomes" id="UP001054945">
    <property type="component" value="Unassembled WGS sequence"/>
</dbReference>
<comment type="caution">
    <text evidence="1">The sequence shown here is derived from an EMBL/GenBank/DDBJ whole genome shotgun (WGS) entry which is preliminary data.</text>
</comment>